<keyword evidence="12" id="KW-0963">Cytoplasm</keyword>
<sequence length="515" mass="55975">MSAQDQIFIFDTTLRDGEQSPGASMTLEEKLQVAEILDDMGVDIIEAGFPIASNGDFEAVSEIAKRTKRSVIAGLARAIHADIDRAGEAVRHAERGRIHTFVSTSPIHLEHQMKKTEAQVLDIITDTVGRARNLIDDVEWSAMDATRTPIEYLCRCVEAAIRAGATTINLPDTVGYATPDEYKSMFEQIRARVPDADKAIFSVHCHNDLGLAVANSLAGVAGGARQIECTINGLGERAGNAALEEIVMAIRTRSDVLPYSCSVEPRYLTRASKLVSAVSGFPVQFNKAIVGKNAFAHESGIHQDGMLKNAETYEIMRPEDVGVKATSLVMGKHSGRHAFRQKLEELGYEIGDNAFEDAFRRFKDLADRKKHVYDEDIEALVENEIATQGEQIKVIALTVIAGTGSAGKAILTLDVEGRHETRECTGDGPIDATFNAIKTIVPHDARLSLYQVHAVTEGTDAQAEVSVRLEANGRMATGKGADTDTLVASARAYISALNRLIARQSKPDHQELRAV</sequence>
<keyword evidence="14" id="KW-0012">Acyltransferase</keyword>
<dbReference type="NCBIfam" id="NF002086">
    <property type="entry name" value="PRK00915.1-3"/>
    <property type="match status" value="1"/>
</dbReference>
<evidence type="ECO:0000256" key="12">
    <source>
        <dbReference type="HAMAP-Rule" id="MF_01025"/>
    </source>
</evidence>
<dbReference type="PROSITE" id="PS50991">
    <property type="entry name" value="PYR_CT"/>
    <property type="match status" value="1"/>
</dbReference>
<evidence type="ECO:0000256" key="11">
    <source>
        <dbReference type="ARBA" id="ARBA00029993"/>
    </source>
</evidence>
<organism evidence="14 15">
    <name type="scientific">Stappia indica</name>
    <dbReference type="NCBI Taxonomy" id="538381"/>
    <lineage>
        <taxon>Bacteria</taxon>
        <taxon>Pseudomonadati</taxon>
        <taxon>Pseudomonadota</taxon>
        <taxon>Alphaproteobacteria</taxon>
        <taxon>Hyphomicrobiales</taxon>
        <taxon>Stappiaceae</taxon>
        <taxon>Stappia</taxon>
    </lineage>
</organism>
<protein>
    <recommendedName>
        <fullName evidence="4 12">2-isopropylmalate synthase</fullName>
        <ecNumber evidence="3 12">2.3.3.13</ecNumber>
    </recommendedName>
    <alternativeName>
        <fullName evidence="11 12">Alpha-IPM synthase</fullName>
    </alternativeName>
    <alternativeName>
        <fullName evidence="12">Alpha-isopropylmalate synthase</fullName>
    </alternativeName>
</protein>
<comment type="pathway">
    <text evidence="1 12">Amino-acid biosynthesis; L-leucine biosynthesis; L-leucine from 3-methyl-2-oxobutanoate: step 1/4.</text>
</comment>
<gene>
    <name evidence="12" type="primary">leuA</name>
    <name evidence="14" type="ORF">GH266_06515</name>
</gene>
<dbReference type="InterPro" id="IPR005671">
    <property type="entry name" value="LeuA_bact_synth"/>
</dbReference>
<reference evidence="14 15" key="1">
    <citation type="submission" date="2019-12" db="EMBL/GenBank/DDBJ databases">
        <title>The genome of Stappia indica PHM037.</title>
        <authorList>
            <person name="Kacar D."/>
            <person name="Galan B."/>
            <person name="Canedo L."/>
            <person name="Rodriguez P."/>
            <person name="de la Calle F."/>
            <person name="Garcia J.L."/>
        </authorList>
    </citation>
    <scope>NUCLEOTIDE SEQUENCE [LARGE SCALE GENOMIC DNA]</scope>
    <source>
        <strain evidence="14 15">PHM037</strain>
    </source>
</reference>
<feature type="binding site" evidence="12">
    <location>
        <position position="16"/>
    </location>
    <ligand>
        <name>Mn(2+)</name>
        <dbReference type="ChEBI" id="CHEBI:29035"/>
    </ligand>
</feature>
<comment type="catalytic activity">
    <reaction evidence="12">
        <text>3-methyl-2-oxobutanoate + acetyl-CoA + H2O = (2S)-2-isopropylmalate + CoA + H(+)</text>
        <dbReference type="Rhea" id="RHEA:21524"/>
        <dbReference type="ChEBI" id="CHEBI:1178"/>
        <dbReference type="ChEBI" id="CHEBI:11851"/>
        <dbReference type="ChEBI" id="CHEBI:15377"/>
        <dbReference type="ChEBI" id="CHEBI:15378"/>
        <dbReference type="ChEBI" id="CHEBI:57287"/>
        <dbReference type="ChEBI" id="CHEBI:57288"/>
        <dbReference type="EC" id="2.3.3.13"/>
    </reaction>
</comment>
<dbReference type="GO" id="GO:0003852">
    <property type="term" value="F:2-isopropylmalate synthase activity"/>
    <property type="evidence" value="ECO:0007669"/>
    <property type="project" value="UniProtKB-UniRule"/>
</dbReference>
<evidence type="ECO:0000256" key="10">
    <source>
        <dbReference type="ARBA" id="ARBA00023304"/>
    </source>
</evidence>
<keyword evidence="7 12" id="KW-0808">Transferase</keyword>
<dbReference type="NCBIfam" id="NF002087">
    <property type="entry name" value="PRK00915.1-4"/>
    <property type="match status" value="1"/>
</dbReference>
<dbReference type="CDD" id="cd07940">
    <property type="entry name" value="DRE_TIM_IPMS"/>
    <property type="match status" value="1"/>
</dbReference>
<dbReference type="UniPathway" id="UPA00048">
    <property type="reaction ID" value="UER00070"/>
</dbReference>
<evidence type="ECO:0000256" key="4">
    <source>
        <dbReference type="ARBA" id="ARBA00018198"/>
    </source>
</evidence>
<dbReference type="InterPro" id="IPR013709">
    <property type="entry name" value="2-isopropylmalate_synth_dimer"/>
</dbReference>
<dbReference type="SUPFAM" id="SSF51569">
    <property type="entry name" value="Aldolase"/>
    <property type="match status" value="1"/>
</dbReference>
<dbReference type="Pfam" id="PF08502">
    <property type="entry name" value="LeuA_dimer"/>
    <property type="match status" value="1"/>
</dbReference>
<feature type="binding site" evidence="12">
    <location>
        <position position="240"/>
    </location>
    <ligand>
        <name>Mn(2+)</name>
        <dbReference type="ChEBI" id="CHEBI:29035"/>
    </ligand>
</feature>
<comment type="similarity">
    <text evidence="2 12">Belongs to the alpha-IPM synthase/homocitrate synthase family. LeuA type 1 subfamily.</text>
</comment>
<dbReference type="GO" id="GO:0005829">
    <property type="term" value="C:cytosol"/>
    <property type="evidence" value="ECO:0007669"/>
    <property type="project" value="TreeGrafter"/>
</dbReference>
<evidence type="ECO:0000256" key="3">
    <source>
        <dbReference type="ARBA" id="ARBA00012973"/>
    </source>
</evidence>
<keyword evidence="5 12" id="KW-0432">Leucine biosynthesis</keyword>
<dbReference type="GO" id="GO:0030145">
    <property type="term" value="F:manganese ion binding"/>
    <property type="evidence" value="ECO:0007669"/>
    <property type="project" value="UniProtKB-UniRule"/>
</dbReference>
<dbReference type="AlphaFoldDB" id="A0A857C584"/>
<feature type="region of interest" description="Regulatory domain" evidence="12">
    <location>
        <begin position="393"/>
        <end position="515"/>
    </location>
</feature>
<keyword evidence="6 12" id="KW-0028">Amino-acid biosynthesis</keyword>
<dbReference type="Gene3D" id="3.20.20.70">
    <property type="entry name" value="Aldolase class I"/>
    <property type="match status" value="1"/>
</dbReference>
<accession>A0A857C584</accession>
<dbReference type="InterPro" id="IPR002034">
    <property type="entry name" value="AIPM/Hcit_synth_CS"/>
</dbReference>
<evidence type="ECO:0000256" key="1">
    <source>
        <dbReference type="ARBA" id="ARBA00004689"/>
    </source>
</evidence>
<dbReference type="Pfam" id="PF00682">
    <property type="entry name" value="HMGL-like"/>
    <property type="match status" value="1"/>
</dbReference>
<keyword evidence="9 12" id="KW-0464">Manganese</keyword>
<name>A0A857C584_9HYPH</name>
<dbReference type="FunFam" id="1.10.238.260:FF:000001">
    <property type="entry name" value="2-isopropylmalate synthase"/>
    <property type="match status" value="1"/>
</dbReference>
<dbReference type="Gene3D" id="3.30.160.270">
    <property type="match status" value="1"/>
</dbReference>
<dbReference type="SMART" id="SM00917">
    <property type="entry name" value="LeuA_dimer"/>
    <property type="match status" value="1"/>
</dbReference>
<dbReference type="InterPro" id="IPR036230">
    <property type="entry name" value="LeuA_allosteric_dom_sf"/>
</dbReference>
<dbReference type="KEGG" id="siw:GH266_06515"/>
<dbReference type="InterPro" id="IPR013785">
    <property type="entry name" value="Aldolase_TIM"/>
</dbReference>
<dbReference type="SUPFAM" id="SSF110921">
    <property type="entry name" value="2-isopropylmalate synthase LeuA, allosteric (dimerisation) domain"/>
    <property type="match status" value="1"/>
</dbReference>
<dbReference type="NCBIfam" id="TIGR00973">
    <property type="entry name" value="leuA_bact"/>
    <property type="match status" value="1"/>
</dbReference>
<dbReference type="HAMAP" id="MF_01025">
    <property type="entry name" value="LeuA_type1"/>
    <property type="match status" value="1"/>
</dbReference>
<dbReference type="InterPro" id="IPR000891">
    <property type="entry name" value="PYR_CT"/>
</dbReference>
<dbReference type="RefSeq" id="WP_158193176.1">
    <property type="nucleotide sequence ID" value="NZ_CP046908.1"/>
</dbReference>
<dbReference type="OrthoDB" id="9803573at2"/>
<dbReference type="GO" id="GO:0009098">
    <property type="term" value="P:L-leucine biosynthetic process"/>
    <property type="evidence" value="ECO:0007669"/>
    <property type="project" value="UniProtKB-UniRule"/>
</dbReference>
<comment type="function">
    <text evidence="12">Catalyzes the condensation of the acetyl group of acetyl-CoA with 3-methyl-2-oxobutanoate (2-ketoisovalerate) to form 3-carboxy-3-hydroxy-4-methylpentanoate (2-isopropylmalate).</text>
</comment>
<dbReference type="PROSITE" id="PS00815">
    <property type="entry name" value="AIPM_HOMOCIT_SYNTH_1"/>
    <property type="match status" value="1"/>
</dbReference>
<evidence type="ECO:0000256" key="9">
    <source>
        <dbReference type="ARBA" id="ARBA00023211"/>
    </source>
</evidence>
<keyword evidence="8 12" id="KW-0479">Metal-binding</keyword>
<evidence type="ECO:0000256" key="7">
    <source>
        <dbReference type="ARBA" id="ARBA00022679"/>
    </source>
</evidence>
<evidence type="ECO:0000256" key="2">
    <source>
        <dbReference type="ARBA" id="ARBA00009396"/>
    </source>
</evidence>
<comment type="subunit">
    <text evidence="12">Homodimer.</text>
</comment>
<dbReference type="FunFam" id="3.20.20.70:FF:000010">
    <property type="entry name" value="2-isopropylmalate synthase"/>
    <property type="match status" value="1"/>
</dbReference>
<dbReference type="PANTHER" id="PTHR10277">
    <property type="entry name" value="HOMOCITRATE SYNTHASE-RELATED"/>
    <property type="match status" value="1"/>
</dbReference>
<evidence type="ECO:0000313" key="14">
    <source>
        <dbReference type="EMBL" id="QGZ34196.1"/>
    </source>
</evidence>
<dbReference type="FunFam" id="3.30.160.270:FF:000003">
    <property type="entry name" value="2-isopropylmalate synthase"/>
    <property type="match status" value="1"/>
</dbReference>
<dbReference type="PROSITE" id="PS00816">
    <property type="entry name" value="AIPM_HOMOCIT_SYNTH_2"/>
    <property type="match status" value="1"/>
</dbReference>
<feature type="binding site" evidence="12">
    <location>
        <position position="204"/>
    </location>
    <ligand>
        <name>Mn(2+)</name>
        <dbReference type="ChEBI" id="CHEBI:29035"/>
    </ligand>
</feature>
<evidence type="ECO:0000256" key="6">
    <source>
        <dbReference type="ARBA" id="ARBA00022605"/>
    </source>
</evidence>
<evidence type="ECO:0000313" key="15">
    <source>
        <dbReference type="Proteomes" id="UP000435648"/>
    </source>
</evidence>
<comment type="cofactor">
    <cofactor evidence="12">
        <name>Mn(2+)</name>
        <dbReference type="ChEBI" id="CHEBI:29035"/>
    </cofactor>
</comment>
<proteinExistence type="inferred from homology"/>
<dbReference type="EMBL" id="CP046908">
    <property type="protein sequence ID" value="QGZ34196.1"/>
    <property type="molecule type" value="Genomic_DNA"/>
</dbReference>
<evidence type="ECO:0000259" key="13">
    <source>
        <dbReference type="PROSITE" id="PS50991"/>
    </source>
</evidence>
<dbReference type="Pfam" id="PF22617">
    <property type="entry name" value="HCS_D2"/>
    <property type="match status" value="1"/>
</dbReference>
<dbReference type="InterPro" id="IPR050073">
    <property type="entry name" value="2-IPM_HCS-like"/>
</dbReference>
<keyword evidence="10 12" id="KW-0100">Branched-chain amino acid biosynthesis</keyword>
<dbReference type="Proteomes" id="UP000435648">
    <property type="component" value="Chromosome"/>
</dbReference>
<dbReference type="Gene3D" id="1.10.238.260">
    <property type="match status" value="1"/>
</dbReference>
<dbReference type="InterPro" id="IPR054691">
    <property type="entry name" value="LeuA/HCS_post-cat"/>
</dbReference>
<evidence type="ECO:0000256" key="8">
    <source>
        <dbReference type="ARBA" id="ARBA00022723"/>
    </source>
</evidence>
<feature type="binding site" evidence="12">
    <location>
        <position position="206"/>
    </location>
    <ligand>
        <name>Mn(2+)</name>
        <dbReference type="ChEBI" id="CHEBI:29035"/>
    </ligand>
</feature>
<dbReference type="PANTHER" id="PTHR10277:SF9">
    <property type="entry name" value="2-ISOPROPYLMALATE SYNTHASE 1, CHLOROPLASTIC-RELATED"/>
    <property type="match status" value="1"/>
</dbReference>
<feature type="domain" description="Pyruvate carboxyltransferase" evidence="13">
    <location>
        <begin position="7"/>
        <end position="269"/>
    </location>
</feature>
<dbReference type="GO" id="GO:0003985">
    <property type="term" value="F:acetyl-CoA C-acetyltransferase activity"/>
    <property type="evidence" value="ECO:0007669"/>
    <property type="project" value="UniProtKB-UniRule"/>
</dbReference>
<dbReference type="EC" id="2.3.3.13" evidence="3 12"/>
<evidence type="ECO:0000256" key="5">
    <source>
        <dbReference type="ARBA" id="ARBA00022430"/>
    </source>
</evidence>